<gene>
    <name evidence="2" type="ORF">Rt10032_c02g0778</name>
</gene>
<organism evidence="2 3">
    <name type="scientific">Rhodotorula toruloides</name>
    <name type="common">Yeast</name>
    <name type="synonym">Rhodosporidium toruloides</name>
    <dbReference type="NCBI Taxonomy" id="5286"/>
    <lineage>
        <taxon>Eukaryota</taxon>
        <taxon>Fungi</taxon>
        <taxon>Dikarya</taxon>
        <taxon>Basidiomycota</taxon>
        <taxon>Pucciniomycotina</taxon>
        <taxon>Microbotryomycetes</taxon>
        <taxon>Sporidiobolales</taxon>
        <taxon>Sporidiobolaceae</taxon>
        <taxon>Rhodotorula</taxon>
    </lineage>
</organism>
<dbReference type="Proteomes" id="UP000321518">
    <property type="component" value="Unassembled WGS sequence"/>
</dbReference>
<evidence type="ECO:0000256" key="1">
    <source>
        <dbReference type="SAM" id="MobiDB-lite"/>
    </source>
</evidence>
<accession>A0A511K8T9</accession>
<dbReference type="EMBL" id="BJWK01000002">
    <property type="protein sequence ID" value="GEM06761.1"/>
    <property type="molecule type" value="Genomic_DNA"/>
</dbReference>
<proteinExistence type="predicted"/>
<reference evidence="2 3" key="1">
    <citation type="submission" date="2019-07" db="EMBL/GenBank/DDBJ databases">
        <title>Rhodotorula toruloides NBRC10032 genome sequencing.</title>
        <authorList>
            <person name="Shida Y."/>
            <person name="Takaku H."/>
            <person name="Ogasawara W."/>
            <person name="Mori K."/>
        </authorList>
    </citation>
    <scope>NUCLEOTIDE SEQUENCE [LARGE SCALE GENOMIC DNA]</scope>
    <source>
        <strain evidence="2 3">NBRC10032</strain>
    </source>
</reference>
<name>A0A511K8T9_RHOTO</name>
<feature type="compositionally biased region" description="Low complexity" evidence="1">
    <location>
        <begin position="1"/>
        <end position="16"/>
    </location>
</feature>
<dbReference type="AlphaFoldDB" id="A0A511K8T9"/>
<evidence type="ECO:0000313" key="2">
    <source>
        <dbReference type="EMBL" id="GEM06761.1"/>
    </source>
</evidence>
<feature type="compositionally biased region" description="Basic and acidic residues" evidence="1">
    <location>
        <begin position="67"/>
        <end position="77"/>
    </location>
</feature>
<evidence type="ECO:0000313" key="3">
    <source>
        <dbReference type="Proteomes" id="UP000321518"/>
    </source>
</evidence>
<feature type="region of interest" description="Disordered" evidence="1">
    <location>
        <begin position="1"/>
        <end position="28"/>
    </location>
</feature>
<sequence>MSQSNRNQNLSSSDQQGGRRRPLYQELRDAWHDAAATAHKVMTRRDSSGFEDEQNCAAAEYLVNPRDAPKPGEKKGESSGSRGKGSSSPHSLTKQMEHDERYGSGRRARIYGFAVAADDRRP</sequence>
<protein>
    <submittedName>
        <fullName evidence="2">Uncharacterized protein</fullName>
    </submittedName>
</protein>
<comment type="caution">
    <text evidence="2">The sequence shown here is derived from an EMBL/GenBank/DDBJ whole genome shotgun (WGS) entry which is preliminary data.</text>
</comment>
<feature type="region of interest" description="Disordered" evidence="1">
    <location>
        <begin position="60"/>
        <end position="108"/>
    </location>
</feature>
<feature type="compositionally biased region" description="Low complexity" evidence="1">
    <location>
        <begin position="78"/>
        <end position="89"/>
    </location>
</feature>